<dbReference type="SUPFAM" id="SSF52279">
    <property type="entry name" value="Beta-D-glucan exohydrolase, C-terminal domain"/>
    <property type="match status" value="1"/>
</dbReference>
<keyword evidence="3" id="KW-1185">Reference proteome</keyword>
<dbReference type="AlphaFoldDB" id="A0A8H6AG08"/>
<reference evidence="2 3" key="1">
    <citation type="submission" date="2019-04" db="EMBL/GenBank/DDBJ databases">
        <title>Aspergillus burnettii sp. nov., novel species from soil in southeast Queensland.</title>
        <authorList>
            <person name="Gilchrist C.L.M."/>
            <person name="Pitt J.I."/>
            <person name="Lange L."/>
            <person name="Lacey H.J."/>
            <person name="Vuong D."/>
            <person name="Midgley D.J."/>
            <person name="Greenfield P."/>
            <person name="Bradbury M."/>
            <person name="Lacey E."/>
            <person name="Busk P.K."/>
            <person name="Pilgaard B."/>
            <person name="Chooi Y.H."/>
            <person name="Piggott A.M."/>
        </authorList>
    </citation>
    <scope>NUCLEOTIDE SEQUENCE [LARGE SCALE GENOMIC DNA]</scope>
    <source>
        <strain evidence="2 3">FRR 5400</strain>
    </source>
</reference>
<dbReference type="GO" id="GO:0005975">
    <property type="term" value="P:carbohydrate metabolic process"/>
    <property type="evidence" value="ECO:0007669"/>
    <property type="project" value="InterPro"/>
</dbReference>
<dbReference type="Proteomes" id="UP000541154">
    <property type="component" value="Unassembled WGS sequence"/>
</dbReference>
<comment type="caution">
    <text evidence="2">The sequence shown here is derived from an EMBL/GenBank/DDBJ whole genome shotgun (WGS) entry which is preliminary data.</text>
</comment>
<gene>
    <name evidence="2" type="ORF">ETB97_011441</name>
</gene>
<evidence type="ECO:0000313" key="2">
    <source>
        <dbReference type="EMBL" id="KAF5866556.1"/>
    </source>
</evidence>
<dbReference type="EMBL" id="SPNV01000007">
    <property type="protein sequence ID" value="KAF5866556.1"/>
    <property type="molecule type" value="Genomic_DNA"/>
</dbReference>
<organism evidence="2 3">
    <name type="scientific">Petromyces alliaceus</name>
    <name type="common">Aspergillus alliaceus</name>
    <dbReference type="NCBI Taxonomy" id="209559"/>
    <lineage>
        <taxon>Eukaryota</taxon>
        <taxon>Fungi</taxon>
        <taxon>Dikarya</taxon>
        <taxon>Ascomycota</taxon>
        <taxon>Pezizomycotina</taxon>
        <taxon>Eurotiomycetes</taxon>
        <taxon>Eurotiomycetidae</taxon>
        <taxon>Eurotiales</taxon>
        <taxon>Aspergillaceae</taxon>
        <taxon>Aspergillus</taxon>
        <taxon>Aspergillus subgen. Circumdati</taxon>
    </lineage>
</organism>
<accession>A0A8H6AG08</accession>
<dbReference type="Gene3D" id="3.40.50.1700">
    <property type="entry name" value="Glycoside hydrolase family 3 C-terminal domain"/>
    <property type="match status" value="1"/>
</dbReference>
<dbReference type="GO" id="GO:0004553">
    <property type="term" value="F:hydrolase activity, hydrolyzing O-glycosyl compounds"/>
    <property type="evidence" value="ECO:0007669"/>
    <property type="project" value="InterPro"/>
</dbReference>
<dbReference type="InterPro" id="IPR036881">
    <property type="entry name" value="Glyco_hydro_3_C_sf"/>
</dbReference>
<sequence>MAPMRRLTPLAPRLTDPLATKRTEGEFFTHADMDFPGTQQQFLDAVLDVPIPTVLILSGGQPFVLNNSTLCNIAILHFFLGGEFTGDALA</sequence>
<proteinExistence type="predicted"/>
<evidence type="ECO:0000256" key="1">
    <source>
        <dbReference type="ARBA" id="ARBA00022801"/>
    </source>
</evidence>
<protein>
    <submittedName>
        <fullName evidence="2">Uncharacterized protein</fullName>
    </submittedName>
</protein>
<keyword evidence="1" id="KW-0378">Hydrolase</keyword>
<evidence type="ECO:0000313" key="3">
    <source>
        <dbReference type="Proteomes" id="UP000541154"/>
    </source>
</evidence>
<name>A0A8H6AG08_PETAA</name>